<sequence length="160" mass="17859">MHYLAAFVLLPIHCELTGMFRIFPPGGHSFIQVCWTGTCSKTTQRKGSGRSRRNQGAETVSTAPNPILTPMFGSMARSAAVLKRLSRRLGIRTEFGKIISALQSRPFSSLITGAQRLFDSKGFQMSLLVDKMEDRRKSSPLIPRRRRLPVMQLINIPTIG</sequence>
<dbReference type="AlphaFoldDB" id="A0A443HVF3"/>
<dbReference type="Proteomes" id="UP000283841">
    <property type="component" value="Unassembled WGS sequence"/>
</dbReference>
<gene>
    <name evidence="2" type="ORF">C8Q69DRAFT_267568</name>
</gene>
<feature type="compositionally biased region" description="Basic residues" evidence="1">
    <location>
        <begin position="43"/>
        <end position="53"/>
    </location>
</feature>
<accession>A0A443HVF3</accession>
<dbReference type="RefSeq" id="XP_028485451.1">
    <property type="nucleotide sequence ID" value="XM_028626760.1"/>
</dbReference>
<evidence type="ECO:0000256" key="1">
    <source>
        <dbReference type="SAM" id="MobiDB-lite"/>
    </source>
</evidence>
<comment type="caution">
    <text evidence="2">The sequence shown here is derived from an EMBL/GenBank/DDBJ whole genome shotgun (WGS) entry which is preliminary data.</text>
</comment>
<protein>
    <submittedName>
        <fullName evidence="2">Uncharacterized protein</fullName>
    </submittedName>
</protein>
<dbReference type="GeneID" id="39596037"/>
<proteinExistence type="predicted"/>
<keyword evidence="3" id="KW-1185">Reference proteome</keyword>
<evidence type="ECO:0000313" key="3">
    <source>
        <dbReference type="Proteomes" id="UP000283841"/>
    </source>
</evidence>
<feature type="region of interest" description="Disordered" evidence="1">
    <location>
        <begin position="41"/>
        <end position="60"/>
    </location>
</feature>
<name>A0A443HVF3_BYSSP</name>
<evidence type="ECO:0000313" key="2">
    <source>
        <dbReference type="EMBL" id="RWQ95806.1"/>
    </source>
</evidence>
<dbReference type="VEuPathDB" id="FungiDB:C8Q69DRAFT_267568"/>
<dbReference type="EMBL" id="RCNU01000005">
    <property type="protein sequence ID" value="RWQ95806.1"/>
    <property type="molecule type" value="Genomic_DNA"/>
</dbReference>
<reference evidence="2 3" key="1">
    <citation type="journal article" date="2018" name="Front. Microbiol.">
        <title>Genomic and genetic insights into a cosmopolitan fungus, Paecilomyces variotii (Eurotiales).</title>
        <authorList>
            <person name="Urquhart A.S."/>
            <person name="Mondo S.J."/>
            <person name="Makela M.R."/>
            <person name="Hane J.K."/>
            <person name="Wiebenga A."/>
            <person name="He G."/>
            <person name="Mihaltcheva S."/>
            <person name="Pangilinan J."/>
            <person name="Lipzen A."/>
            <person name="Barry K."/>
            <person name="de Vries R.P."/>
            <person name="Grigoriev I.V."/>
            <person name="Idnurm A."/>
        </authorList>
    </citation>
    <scope>NUCLEOTIDE SEQUENCE [LARGE SCALE GENOMIC DNA]</scope>
    <source>
        <strain evidence="2 3">CBS 101075</strain>
    </source>
</reference>
<organism evidence="2 3">
    <name type="scientific">Byssochlamys spectabilis</name>
    <name type="common">Paecilomyces variotii</name>
    <dbReference type="NCBI Taxonomy" id="264951"/>
    <lineage>
        <taxon>Eukaryota</taxon>
        <taxon>Fungi</taxon>
        <taxon>Dikarya</taxon>
        <taxon>Ascomycota</taxon>
        <taxon>Pezizomycotina</taxon>
        <taxon>Eurotiomycetes</taxon>
        <taxon>Eurotiomycetidae</taxon>
        <taxon>Eurotiales</taxon>
        <taxon>Thermoascaceae</taxon>
        <taxon>Paecilomyces</taxon>
    </lineage>
</organism>